<name>A0ABN2A9Z4_9ACTN</name>
<evidence type="ECO:0000259" key="2">
    <source>
        <dbReference type="Pfam" id="PF04909"/>
    </source>
</evidence>
<accession>A0ABN2A9Z4</accession>
<organism evidence="3 4">
    <name type="scientific">Dactylosporangium maewongense</name>
    <dbReference type="NCBI Taxonomy" id="634393"/>
    <lineage>
        <taxon>Bacteria</taxon>
        <taxon>Bacillati</taxon>
        <taxon>Actinomycetota</taxon>
        <taxon>Actinomycetes</taxon>
        <taxon>Micromonosporales</taxon>
        <taxon>Micromonosporaceae</taxon>
        <taxon>Dactylosporangium</taxon>
    </lineage>
</organism>
<comment type="similarity">
    <text evidence="1">Belongs to the metallo-dependent hydrolases superfamily.</text>
</comment>
<dbReference type="Gene3D" id="3.20.20.140">
    <property type="entry name" value="Metal-dependent hydrolases"/>
    <property type="match status" value="1"/>
</dbReference>
<dbReference type="RefSeq" id="WP_344502655.1">
    <property type="nucleotide sequence ID" value="NZ_BAAAQD010000005.1"/>
</dbReference>
<protein>
    <submittedName>
        <fullName evidence="3">Amidohydrolase family protein</fullName>
    </submittedName>
</protein>
<evidence type="ECO:0000256" key="1">
    <source>
        <dbReference type="ARBA" id="ARBA00038310"/>
    </source>
</evidence>
<dbReference type="SUPFAM" id="SSF51556">
    <property type="entry name" value="Metallo-dependent hydrolases"/>
    <property type="match status" value="1"/>
</dbReference>
<dbReference type="Pfam" id="PF04909">
    <property type="entry name" value="Amidohydro_2"/>
    <property type="match status" value="1"/>
</dbReference>
<gene>
    <name evidence="3" type="ORF">GCM10009827_031750</name>
</gene>
<dbReference type="InterPro" id="IPR032466">
    <property type="entry name" value="Metal_Hydrolase"/>
</dbReference>
<evidence type="ECO:0000313" key="4">
    <source>
        <dbReference type="Proteomes" id="UP001501470"/>
    </source>
</evidence>
<dbReference type="PANTHER" id="PTHR43569:SF2">
    <property type="entry name" value="AMIDOHYDROLASE-RELATED DOMAIN-CONTAINING PROTEIN"/>
    <property type="match status" value="1"/>
</dbReference>
<proteinExistence type="inferred from homology"/>
<reference evidence="3 4" key="1">
    <citation type="journal article" date="2019" name="Int. J. Syst. Evol. Microbiol.">
        <title>The Global Catalogue of Microorganisms (GCM) 10K type strain sequencing project: providing services to taxonomists for standard genome sequencing and annotation.</title>
        <authorList>
            <consortium name="The Broad Institute Genomics Platform"/>
            <consortium name="The Broad Institute Genome Sequencing Center for Infectious Disease"/>
            <person name="Wu L."/>
            <person name="Ma J."/>
        </authorList>
    </citation>
    <scope>NUCLEOTIDE SEQUENCE [LARGE SCALE GENOMIC DNA]</scope>
    <source>
        <strain evidence="3 4">JCM 15933</strain>
    </source>
</reference>
<comment type="caution">
    <text evidence="3">The sequence shown here is derived from an EMBL/GenBank/DDBJ whole genome shotgun (WGS) entry which is preliminary data.</text>
</comment>
<dbReference type="InterPro" id="IPR006680">
    <property type="entry name" value="Amidohydro-rel"/>
</dbReference>
<dbReference type="InterPro" id="IPR052350">
    <property type="entry name" value="Metallo-dep_Lactonases"/>
</dbReference>
<feature type="domain" description="Amidohydrolase-related" evidence="2">
    <location>
        <begin position="4"/>
        <end position="279"/>
    </location>
</feature>
<dbReference type="Proteomes" id="UP001501470">
    <property type="component" value="Unassembled WGS sequence"/>
</dbReference>
<sequence>MTVIDAHHHLWDLDGGYTWLDDPSLAPIRRTFTPAELEAELAAAGVSHTVLVEGGRCAADEAAVLLRHALDTPSIAGVVAWADPVDLPLSRYRELPGAQHLVGLRAQVQAEPAGYLDRPDVRDGLLAIGAAGLAFDLVVRHDQLAEAARLARDLPDVRFVLDHLGKPAISSGGLDPWRRDLALLAGCPNVTAKLSGLVTEADRTTWTAADLAPYVRAAVELFGPARLMFGSDWPVCLLAASYRRVLDTMRDLLRDVLLDTDDAGRAAIFAGTATAVYRLDIGTAGDTVAPEESMRETWH</sequence>
<dbReference type="PANTHER" id="PTHR43569">
    <property type="entry name" value="AMIDOHYDROLASE"/>
    <property type="match status" value="1"/>
</dbReference>
<dbReference type="EMBL" id="BAAAQD010000005">
    <property type="protein sequence ID" value="GAA1514677.1"/>
    <property type="molecule type" value="Genomic_DNA"/>
</dbReference>
<evidence type="ECO:0000313" key="3">
    <source>
        <dbReference type="EMBL" id="GAA1514677.1"/>
    </source>
</evidence>
<keyword evidence="4" id="KW-1185">Reference proteome</keyword>